<evidence type="ECO:0000256" key="2">
    <source>
        <dbReference type="ARBA" id="ARBA00022771"/>
    </source>
</evidence>
<reference evidence="7 8" key="1">
    <citation type="journal article" date="2014" name="Curr. Biol.">
        <title>The genome of the clonal raider ant Cerapachys biroi.</title>
        <authorList>
            <person name="Oxley P.R."/>
            <person name="Ji L."/>
            <person name="Fetter-Pruneda I."/>
            <person name="McKenzie S.K."/>
            <person name="Li C."/>
            <person name="Hu H."/>
            <person name="Zhang G."/>
            <person name="Kronauer D.J."/>
        </authorList>
    </citation>
    <scope>NUCLEOTIDE SEQUENCE [LARGE SCALE GENOMIC DNA]</scope>
</reference>
<dbReference type="GO" id="GO:0003677">
    <property type="term" value="F:DNA binding"/>
    <property type="evidence" value="ECO:0007669"/>
    <property type="project" value="UniProtKB-UniRule"/>
</dbReference>
<dbReference type="SMART" id="SM00980">
    <property type="entry name" value="THAP"/>
    <property type="match status" value="1"/>
</dbReference>
<keyword evidence="3" id="KW-0862">Zinc</keyword>
<dbReference type="SUPFAM" id="SSF57716">
    <property type="entry name" value="Glucocorticoid receptor-like (DNA-binding domain)"/>
    <property type="match status" value="1"/>
</dbReference>
<feature type="domain" description="THAP-type" evidence="6">
    <location>
        <begin position="1"/>
        <end position="80"/>
    </location>
</feature>
<keyword evidence="2 5" id="KW-0863">Zinc-finger</keyword>
<gene>
    <name evidence="7" type="ORF">X777_02181</name>
</gene>
<organism evidence="7 8">
    <name type="scientific">Ooceraea biroi</name>
    <name type="common">Clonal raider ant</name>
    <name type="synonym">Cerapachys biroi</name>
    <dbReference type="NCBI Taxonomy" id="2015173"/>
    <lineage>
        <taxon>Eukaryota</taxon>
        <taxon>Metazoa</taxon>
        <taxon>Ecdysozoa</taxon>
        <taxon>Arthropoda</taxon>
        <taxon>Hexapoda</taxon>
        <taxon>Insecta</taxon>
        <taxon>Pterygota</taxon>
        <taxon>Neoptera</taxon>
        <taxon>Endopterygota</taxon>
        <taxon>Hymenoptera</taxon>
        <taxon>Apocrita</taxon>
        <taxon>Aculeata</taxon>
        <taxon>Formicoidea</taxon>
        <taxon>Formicidae</taxon>
        <taxon>Dorylinae</taxon>
        <taxon>Ooceraea</taxon>
    </lineage>
</organism>
<dbReference type="OrthoDB" id="7608537at2759"/>
<dbReference type="InterPro" id="IPR006612">
    <property type="entry name" value="THAP_Znf"/>
</dbReference>
<evidence type="ECO:0000259" key="6">
    <source>
        <dbReference type="PROSITE" id="PS50950"/>
    </source>
</evidence>
<keyword evidence="4 5" id="KW-0238">DNA-binding</keyword>
<dbReference type="PROSITE" id="PS50950">
    <property type="entry name" value="ZF_THAP"/>
    <property type="match status" value="1"/>
</dbReference>
<dbReference type="Proteomes" id="UP000053097">
    <property type="component" value="Unassembled WGS sequence"/>
</dbReference>
<dbReference type="EMBL" id="KK107140">
    <property type="protein sequence ID" value="EZA57629.1"/>
    <property type="molecule type" value="Genomic_DNA"/>
</dbReference>
<evidence type="ECO:0000313" key="8">
    <source>
        <dbReference type="Proteomes" id="UP000053097"/>
    </source>
</evidence>
<evidence type="ECO:0000256" key="1">
    <source>
        <dbReference type="ARBA" id="ARBA00022723"/>
    </source>
</evidence>
<evidence type="ECO:0000256" key="5">
    <source>
        <dbReference type="PROSITE-ProRule" id="PRU00309"/>
    </source>
</evidence>
<dbReference type="GO" id="GO:0008270">
    <property type="term" value="F:zinc ion binding"/>
    <property type="evidence" value="ECO:0007669"/>
    <property type="project" value="UniProtKB-KW"/>
</dbReference>
<keyword evidence="1" id="KW-0479">Metal-binding</keyword>
<feature type="non-terminal residue" evidence="7">
    <location>
        <position position="124"/>
    </location>
</feature>
<evidence type="ECO:0000256" key="3">
    <source>
        <dbReference type="ARBA" id="ARBA00022833"/>
    </source>
</evidence>
<proteinExistence type="predicted"/>
<accession>A0A026WRC6</accession>
<protein>
    <recommendedName>
        <fullName evidence="6">THAP-type domain-containing protein</fullName>
    </recommendedName>
</protein>
<evidence type="ECO:0000256" key="4">
    <source>
        <dbReference type="ARBA" id="ARBA00023125"/>
    </source>
</evidence>
<evidence type="ECO:0000313" key="7">
    <source>
        <dbReference type="EMBL" id="EZA57629.1"/>
    </source>
</evidence>
<keyword evidence="8" id="KW-1185">Reference proteome</keyword>
<dbReference type="Pfam" id="PF05485">
    <property type="entry name" value="THAP"/>
    <property type="match status" value="1"/>
</dbReference>
<name>A0A026WRC6_OOCBI</name>
<dbReference type="AlphaFoldDB" id="A0A026WRC6"/>
<sequence length="124" mass="14555">MLHKKCSIYDCSSKNKRMFAFPNPEKDEERYKKWIMACGNPILKDVPHNKIVKRTICEDHFEDKYKLKKKLSYCAVLTLFLPRCIYEDTSNDSNTTMIAIQQDYNDNNTIKLQDDTYAIASTSK</sequence>